<dbReference type="Gene3D" id="3.40.640.10">
    <property type="entry name" value="Type I PLP-dependent aspartate aminotransferase-like (Major domain)"/>
    <property type="match status" value="1"/>
</dbReference>
<dbReference type="PANTHER" id="PTHR11601:SF34">
    <property type="entry name" value="CYSTEINE DESULFURASE"/>
    <property type="match status" value="1"/>
</dbReference>
<protein>
    <submittedName>
        <fullName evidence="10">Cysteine desulfurase</fullName>
    </submittedName>
</protein>
<keyword evidence="3" id="KW-0808">Transferase</keyword>
<dbReference type="InterPro" id="IPR015424">
    <property type="entry name" value="PyrdxlP-dep_Trfase"/>
</dbReference>
<evidence type="ECO:0000256" key="8">
    <source>
        <dbReference type="ARBA" id="ARBA00050776"/>
    </source>
</evidence>
<sequence length="385" mass="39896">MTLYLDHAATSPVRREVLEAMWPYLSTEFGNPSSHHSVGESASRALLWAREQIASVFECRPAEVIFTGGGTESNNLAIKGISLANPRGRHLVVSAIEHPSVLESCAYLARLHGFEVTEIGVDRDGLVHADDVAEALRPDTTLVSVMYAHNEVGTVQPVALIADAARRQGAAFHTDAVQAAGWLGLGRGELPASAVTIAGHKLGAPKGVGALILRAGTPIEPLLHGGGQERGRRSGTENVAGAVGLATALTLAEADRAVAGARLSVVRDQFIEAVLATVPGARLTGHSVLRLPTSASFCFEGTSGEAVLLELEQLGVIVSSGSACAAGSSDPSTVLTAMGITPDVAHTAVRFTLGHESDAGQMAEVASAVRTAVVRVQEIGVSRPN</sequence>
<evidence type="ECO:0000256" key="3">
    <source>
        <dbReference type="ARBA" id="ARBA00022679"/>
    </source>
</evidence>
<dbReference type="GO" id="GO:0051536">
    <property type="term" value="F:iron-sulfur cluster binding"/>
    <property type="evidence" value="ECO:0007669"/>
    <property type="project" value="UniProtKB-KW"/>
</dbReference>
<evidence type="ECO:0000256" key="1">
    <source>
        <dbReference type="ARBA" id="ARBA00001933"/>
    </source>
</evidence>
<evidence type="ECO:0000256" key="5">
    <source>
        <dbReference type="ARBA" id="ARBA00022898"/>
    </source>
</evidence>
<dbReference type="Gene3D" id="1.10.260.50">
    <property type="match status" value="1"/>
</dbReference>
<dbReference type="InterPro" id="IPR000192">
    <property type="entry name" value="Aminotrans_V_dom"/>
</dbReference>
<dbReference type="Gene3D" id="3.90.1150.10">
    <property type="entry name" value="Aspartate Aminotransferase, domain 1"/>
    <property type="match status" value="1"/>
</dbReference>
<evidence type="ECO:0000256" key="6">
    <source>
        <dbReference type="ARBA" id="ARBA00023004"/>
    </source>
</evidence>
<dbReference type="FunFam" id="3.40.640.10:FF:000084">
    <property type="entry name" value="IscS-like cysteine desulfurase"/>
    <property type="match status" value="1"/>
</dbReference>
<dbReference type="GO" id="GO:0031071">
    <property type="term" value="F:cysteine desulfurase activity"/>
    <property type="evidence" value="ECO:0007669"/>
    <property type="project" value="UniProtKB-EC"/>
</dbReference>
<keyword evidence="11" id="KW-1185">Reference proteome</keyword>
<comment type="catalytic activity">
    <reaction evidence="8">
        <text>(sulfur carrier)-H + L-cysteine = (sulfur carrier)-SH + L-alanine</text>
        <dbReference type="Rhea" id="RHEA:43892"/>
        <dbReference type="Rhea" id="RHEA-COMP:14737"/>
        <dbReference type="Rhea" id="RHEA-COMP:14739"/>
        <dbReference type="ChEBI" id="CHEBI:29917"/>
        <dbReference type="ChEBI" id="CHEBI:35235"/>
        <dbReference type="ChEBI" id="CHEBI:57972"/>
        <dbReference type="ChEBI" id="CHEBI:64428"/>
        <dbReference type="EC" id="2.8.1.7"/>
    </reaction>
</comment>
<evidence type="ECO:0000256" key="4">
    <source>
        <dbReference type="ARBA" id="ARBA00022723"/>
    </source>
</evidence>
<comment type="similarity">
    <text evidence="2">Belongs to the class-V pyridoxal-phosphate-dependent aminotransferase family. NifS/IscS subfamily.</text>
</comment>
<evidence type="ECO:0000313" key="10">
    <source>
        <dbReference type="EMBL" id="PWB96840.1"/>
    </source>
</evidence>
<name>A0A2U1SYY5_9MICO</name>
<gene>
    <name evidence="10" type="ORF">DF220_02590</name>
</gene>
<dbReference type="Proteomes" id="UP000244978">
    <property type="component" value="Unassembled WGS sequence"/>
</dbReference>
<dbReference type="InterPro" id="IPR015421">
    <property type="entry name" value="PyrdxlP-dep_Trfase_major"/>
</dbReference>
<dbReference type="InterPro" id="IPR016454">
    <property type="entry name" value="Cysteine_dSase"/>
</dbReference>
<keyword evidence="7" id="KW-0411">Iron-sulfur</keyword>
<evidence type="ECO:0000313" key="11">
    <source>
        <dbReference type="Proteomes" id="UP000244978"/>
    </source>
</evidence>
<keyword evidence="4" id="KW-0479">Metal-binding</keyword>
<dbReference type="Pfam" id="PF00266">
    <property type="entry name" value="Aminotran_5"/>
    <property type="match status" value="1"/>
</dbReference>
<dbReference type="RefSeq" id="WP_108996896.1">
    <property type="nucleotide sequence ID" value="NZ_QEEX01000001.1"/>
</dbReference>
<keyword evidence="5" id="KW-0663">Pyridoxal phosphate</keyword>
<feature type="domain" description="Aminotransferase class V" evidence="9">
    <location>
        <begin position="4"/>
        <end position="358"/>
    </location>
</feature>
<comment type="cofactor">
    <cofactor evidence="1">
        <name>pyridoxal 5'-phosphate</name>
        <dbReference type="ChEBI" id="CHEBI:597326"/>
    </cofactor>
</comment>
<organism evidence="10 11">
    <name type="scientific">Homoserinimonas hongtaonis</name>
    <dbReference type="NCBI Taxonomy" id="2079791"/>
    <lineage>
        <taxon>Bacteria</taxon>
        <taxon>Bacillati</taxon>
        <taxon>Actinomycetota</taxon>
        <taxon>Actinomycetes</taxon>
        <taxon>Micrococcales</taxon>
        <taxon>Microbacteriaceae</taxon>
        <taxon>Homoserinimonas</taxon>
    </lineage>
</organism>
<evidence type="ECO:0000259" key="9">
    <source>
        <dbReference type="Pfam" id="PF00266"/>
    </source>
</evidence>
<comment type="caution">
    <text evidence="10">The sequence shown here is derived from an EMBL/GenBank/DDBJ whole genome shotgun (WGS) entry which is preliminary data.</text>
</comment>
<dbReference type="InterPro" id="IPR015422">
    <property type="entry name" value="PyrdxlP-dep_Trfase_small"/>
</dbReference>
<evidence type="ECO:0000256" key="7">
    <source>
        <dbReference type="ARBA" id="ARBA00023014"/>
    </source>
</evidence>
<dbReference type="AlphaFoldDB" id="A0A2U1SYY5"/>
<dbReference type="PANTHER" id="PTHR11601">
    <property type="entry name" value="CYSTEINE DESULFURYLASE FAMILY MEMBER"/>
    <property type="match status" value="1"/>
</dbReference>
<accession>A0A2U1SYY5</accession>
<reference evidence="11" key="1">
    <citation type="submission" date="2018-04" db="EMBL/GenBank/DDBJ databases">
        <authorList>
            <person name="Liu S."/>
            <person name="Wang Z."/>
            <person name="Li J."/>
        </authorList>
    </citation>
    <scope>NUCLEOTIDE SEQUENCE [LARGE SCALE GENOMIC DNA]</scope>
    <source>
        <strain evidence="11">S1194</strain>
    </source>
</reference>
<dbReference type="GO" id="GO:0046872">
    <property type="term" value="F:metal ion binding"/>
    <property type="evidence" value="ECO:0007669"/>
    <property type="project" value="UniProtKB-KW"/>
</dbReference>
<proteinExistence type="inferred from homology"/>
<dbReference type="SUPFAM" id="SSF53383">
    <property type="entry name" value="PLP-dependent transferases"/>
    <property type="match status" value="1"/>
</dbReference>
<evidence type="ECO:0000256" key="2">
    <source>
        <dbReference type="ARBA" id="ARBA00006490"/>
    </source>
</evidence>
<dbReference type="PIRSF" id="PIRSF005572">
    <property type="entry name" value="NifS"/>
    <property type="match status" value="1"/>
</dbReference>
<keyword evidence="6" id="KW-0408">Iron</keyword>
<dbReference type="EMBL" id="QEEX01000001">
    <property type="protein sequence ID" value="PWB96840.1"/>
    <property type="molecule type" value="Genomic_DNA"/>
</dbReference>